<dbReference type="PROSITE" id="PS51819">
    <property type="entry name" value="VOC"/>
    <property type="match status" value="1"/>
</dbReference>
<dbReference type="SUPFAM" id="SSF54593">
    <property type="entry name" value="Glyoxalase/Bleomycin resistance protein/Dihydroxybiphenyl dioxygenase"/>
    <property type="match status" value="1"/>
</dbReference>
<dbReference type="InterPro" id="IPR004360">
    <property type="entry name" value="Glyas_Fos-R_dOase_dom"/>
</dbReference>
<evidence type="ECO:0000256" key="2">
    <source>
        <dbReference type="SAM" id="MobiDB-lite"/>
    </source>
</evidence>
<dbReference type="Proteomes" id="UP000800038">
    <property type="component" value="Unassembled WGS sequence"/>
</dbReference>
<feature type="region of interest" description="Disordered" evidence="2">
    <location>
        <begin position="1"/>
        <end position="31"/>
    </location>
</feature>
<dbReference type="Pfam" id="PF00903">
    <property type="entry name" value="Glyoxalase"/>
    <property type="match status" value="1"/>
</dbReference>
<dbReference type="InterPro" id="IPR029068">
    <property type="entry name" value="Glyas_Bleomycin-R_OHBP_Dase"/>
</dbReference>
<feature type="domain" description="VOC" evidence="3">
    <location>
        <begin position="34"/>
        <end position="194"/>
    </location>
</feature>
<dbReference type="PANTHER" id="PTHR10374">
    <property type="entry name" value="LACTOYLGLUTATHIONE LYASE GLYOXALASE I"/>
    <property type="match status" value="1"/>
</dbReference>
<dbReference type="OrthoDB" id="16820at2759"/>
<dbReference type="CDD" id="cd07233">
    <property type="entry name" value="GlxI_Zn"/>
    <property type="match status" value="1"/>
</dbReference>
<evidence type="ECO:0000259" key="3">
    <source>
        <dbReference type="PROSITE" id="PS51819"/>
    </source>
</evidence>
<accession>A0A6A5T4C4</accession>
<dbReference type="GO" id="GO:0046872">
    <property type="term" value="F:metal ion binding"/>
    <property type="evidence" value="ECO:0007669"/>
    <property type="project" value="UniProtKB-KW"/>
</dbReference>
<dbReference type="Gene3D" id="3.10.180.10">
    <property type="entry name" value="2,3-Dihydroxybiphenyl 1,2-Dioxygenase, domain 1"/>
    <property type="match status" value="1"/>
</dbReference>
<dbReference type="GO" id="GO:0004462">
    <property type="term" value="F:lactoylglutathione lyase activity"/>
    <property type="evidence" value="ECO:0007669"/>
    <property type="project" value="InterPro"/>
</dbReference>
<dbReference type="AlphaFoldDB" id="A0A6A5T4C4"/>
<dbReference type="InterPro" id="IPR037523">
    <property type="entry name" value="VOC_core"/>
</dbReference>
<keyword evidence="4" id="KW-0223">Dioxygenase</keyword>
<reference evidence="4" key="1">
    <citation type="journal article" date="2020" name="Stud. Mycol.">
        <title>101 Dothideomycetes genomes: a test case for predicting lifestyles and emergence of pathogens.</title>
        <authorList>
            <person name="Haridas S."/>
            <person name="Albert R."/>
            <person name="Binder M."/>
            <person name="Bloem J."/>
            <person name="Labutti K."/>
            <person name="Salamov A."/>
            <person name="Andreopoulos B."/>
            <person name="Baker S."/>
            <person name="Barry K."/>
            <person name="Bills G."/>
            <person name="Bluhm B."/>
            <person name="Cannon C."/>
            <person name="Castanera R."/>
            <person name="Culley D."/>
            <person name="Daum C."/>
            <person name="Ezra D."/>
            <person name="Gonzalez J."/>
            <person name="Henrissat B."/>
            <person name="Kuo A."/>
            <person name="Liang C."/>
            <person name="Lipzen A."/>
            <person name="Lutzoni F."/>
            <person name="Magnuson J."/>
            <person name="Mondo S."/>
            <person name="Nolan M."/>
            <person name="Ohm R."/>
            <person name="Pangilinan J."/>
            <person name="Park H.-J."/>
            <person name="Ramirez L."/>
            <person name="Alfaro M."/>
            <person name="Sun H."/>
            <person name="Tritt A."/>
            <person name="Yoshinaga Y."/>
            <person name="Zwiers L.-H."/>
            <person name="Turgeon B."/>
            <person name="Goodwin S."/>
            <person name="Spatafora J."/>
            <person name="Crous P."/>
            <person name="Grigoriev I."/>
        </authorList>
    </citation>
    <scope>NUCLEOTIDE SEQUENCE</scope>
    <source>
        <strain evidence="4">CBS 161.51</strain>
    </source>
</reference>
<gene>
    <name evidence="4" type="ORF">EJ02DRAFT_393479</name>
</gene>
<evidence type="ECO:0000313" key="4">
    <source>
        <dbReference type="EMBL" id="KAF1946559.1"/>
    </source>
</evidence>
<keyword evidence="1" id="KW-0479">Metal-binding</keyword>
<dbReference type="PROSITE" id="PS00934">
    <property type="entry name" value="GLYOXALASE_I_1"/>
    <property type="match status" value="1"/>
</dbReference>
<sequence length="213" mass="23695">MTSNKTNYPPGPYDVGKRVVPPPRPSSPTTGEYRLNHVMLRIKDPKKSLEFYCDCMGMHVVFIFNAGPWTIYYLGPRDVGMPTLGTSKGLLELYHIPSDSSTPYASGNDYSTPGVGFGHIGFTVPDVAEAVSRVQSFGYEVIKPLDEAKEDQMGIPGDAVRGEHGSVPEGYKHVFRQLAFVKDPDGYWVELVPQVVQPPGMSEKTREWFLPQR</sequence>
<dbReference type="InterPro" id="IPR018146">
    <property type="entry name" value="Glyoxalase_1_CS"/>
</dbReference>
<keyword evidence="4" id="KW-0560">Oxidoreductase</keyword>
<dbReference type="EMBL" id="ML976002">
    <property type="protein sequence ID" value="KAF1946559.1"/>
    <property type="molecule type" value="Genomic_DNA"/>
</dbReference>
<dbReference type="GO" id="GO:0051213">
    <property type="term" value="F:dioxygenase activity"/>
    <property type="evidence" value="ECO:0007669"/>
    <property type="project" value="UniProtKB-KW"/>
</dbReference>
<organism evidence="4 5">
    <name type="scientific">Clathrospora elynae</name>
    <dbReference type="NCBI Taxonomy" id="706981"/>
    <lineage>
        <taxon>Eukaryota</taxon>
        <taxon>Fungi</taxon>
        <taxon>Dikarya</taxon>
        <taxon>Ascomycota</taxon>
        <taxon>Pezizomycotina</taxon>
        <taxon>Dothideomycetes</taxon>
        <taxon>Pleosporomycetidae</taxon>
        <taxon>Pleosporales</taxon>
        <taxon>Diademaceae</taxon>
        <taxon>Clathrospora</taxon>
    </lineage>
</organism>
<evidence type="ECO:0000256" key="1">
    <source>
        <dbReference type="ARBA" id="ARBA00022723"/>
    </source>
</evidence>
<name>A0A6A5T4C4_9PLEO</name>
<protein>
    <submittedName>
        <fullName evidence="4">Glyoxalase/Bleomycin resistance protein/Dihydroxybiphenyl dioxygenase</fullName>
    </submittedName>
</protein>
<evidence type="ECO:0000313" key="5">
    <source>
        <dbReference type="Proteomes" id="UP000800038"/>
    </source>
</evidence>
<dbReference type="PANTHER" id="PTHR10374:SF19">
    <property type="entry name" value="LYASE (GLO1), PUTATIVE (AFU_ORTHOLOGUE AFUA_2G13550)-RELATED"/>
    <property type="match status" value="1"/>
</dbReference>
<proteinExistence type="predicted"/>
<keyword evidence="5" id="KW-1185">Reference proteome</keyword>